<dbReference type="KEGG" id="coe:CP258_04295"/>
<sequence>MISTTGIYASTELTQEILRNLPPKLAAVTVPWESNPTAQAAKLEPVDCAIIDVSKGVDREAIAALQTKPVLILGDTDSFHADNLRGHGVKVMESSPLALDDVLAQFSAHVDIELGQLAA</sequence>
<name>A0AAU8PKW6_CORPS</name>
<evidence type="ECO:0000313" key="1">
    <source>
        <dbReference type="EMBL" id="AFK16466.1"/>
    </source>
</evidence>
<dbReference type="RefSeq" id="WP_013241680.1">
    <property type="nucleotide sequence ID" value="NC_017945.3"/>
</dbReference>
<dbReference type="Proteomes" id="UP000006465">
    <property type="component" value="Chromosome"/>
</dbReference>
<proteinExistence type="predicted"/>
<protein>
    <submittedName>
        <fullName evidence="1">Uncharacterized protein</fullName>
    </submittedName>
</protein>
<evidence type="ECO:0000313" key="2">
    <source>
        <dbReference type="Proteomes" id="UP000006465"/>
    </source>
</evidence>
<organism evidence="1 2">
    <name type="scientific">Corynebacterium pseudotuberculosis 258</name>
    <dbReference type="NCBI Taxonomy" id="1168865"/>
    <lineage>
        <taxon>Bacteria</taxon>
        <taxon>Bacillati</taxon>
        <taxon>Actinomycetota</taxon>
        <taxon>Actinomycetes</taxon>
        <taxon>Mycobacteriales</taxon>
        <taxon>Corynebacteriaceae</taxon>
        <taxon>Corynebacterium</taxon>
    </lineage>
</organism>
<dbReference type="AlphaFoldDB" id="A0AAU8PKW6"/>
<dbReference type="EMBL" id="CP003540">
    <property type="protein sequence ID" value="AFK16466.1"/>
    <property type="molecule type" value="Genomic_DNA"/>
</dbReference>
<reference evidence="1 2" key="1">
    <citation type="journal article" date="2013" name="J. Biotechnol.">
        <title>Genome sequence of Corynebacterium pseudotuberculosis biovar equi strain 258 and prediction of antigenic targets to improve biotechnological vaccine production.</title>
        <authorList>
            <person name="Soares S.C."/>
            <person name="Trost E."/>
            <person name="Ramos R.T."/>
            <person name="Carneiro A.R."/>
            <person name="Santos A.R."/>
            <person name="Pinto A.C."/>
            <person name="Barbosa E."/>
            <person name="Aburjaile F."/>
            <person name="Ali A."/>
            <person name="Diniz C.A."/>
            <person name="Hassan S.S."/>
            <person name="Fiaux K."/>
            <person name="Guimaraes L.C."/>
            <person name="Bakhtiar S.M."/>
            <person name="Pereira U."/>
            <person name="Almeida S.S."/>
            <person name="Abreu V.A."/>
            <person name="Rocha F.S."/>
            <person name="Dorella F.A."/>
            <person name="Miyoshi A."/>
            <person name="Silva A."/>
            <person name="Azevedo V."/>
            <person name="Tauch A."/>
        </authorList>
    </citation>
    <scope>NUCLEOTIDE SEQUENCE [LARGE SCALE GENOMIC DNA]</scope>
    <source>
        <strain evidence="1 2">258</strain>
    </source>
</reference>
<dbReference type="GeneID" id="93974824"/>
<gene>
    <name evidence="1" type="ORF">CP258_04295</name>
</gene>
<accession>A0AAU8PKW6</accession>